<organism evidence="2 3">
    <name type="scientific">Purpureocillium lilacinum</name>
    <name type="common">Paecilomyces lilacinus</name>
    <dbReference type="NCBI Taxonomy" id="33203"/>
    <lineage>
        <taxon>Eukaryota</taxon>
        <taxon>Fungi</taxon>
        <taxon>Dikarya</taxon>
        <taxon>Ascomycota</taxon>
        <taxon>Pezizomycotina</taxon>
        <taxon>Sordariomycetes</taxon>
        <taxon>Hypocreomycetidae</taxon>
        <taxon>Hypocreales</taxon>
        <taxon>Ophiocordycipitaceae</taxon>
        <taxon>Purpureocillium</taxon>
    </lineage>
</organism>
<name>A0A2U3E2Z6_PURLI</name>
<gene>
    <name evidence="2" type="ORF">PCL_01255</name>
</gene>
<dbReference type="Proteomes" id="UP000245956">
    <property type="component" value="Unassembled WGS sequence"/>
</dbReference>
<evidence type="ECO:0000256" key="1">
    <source>
        <dbReference type="SAM" id="MobiDB-lite"/>
    </source>
</evidence>
<evidence type="ECO:0000313" key="2">
    <source>
        <dbReference type="EMBL" id="PWI68870.1"/>
    </source>
</evidence>
<feature type="region of interest" description="Disordered" evidence="1">
    <location>
        <begin position="1"/>
        <end position="20"/>
    </location>
</feature>
<accession>A0A2U3E2Z6</accession>
<proteinExistence type="predicted"/>
<reference evidence="2 3" key="1">
    <citation type="journal article" date="2016" name="Front. Microbiol.">
        <title>Genome and transcriptome sequences reveal the specific parasitism of the nematophagous Purpureocillium lilacinum 36-1.</title>
        <authorList>
            <person name="Xie J."/>
            <person name="Li S."/>
            <person name="Mo C."/>
            <person name="Xiao X."/>
            <person name="Peng D."/>
            <person name="Wang G."/>
            <person name="Xiao Y."/>
        </authorList>
    </citation>
    <scope>NUCLEOTIDE SEQUENCE [LARGE SCALE GENOMIC DNA]</scope>
    <source>
        <strain evidence="2 3">36-1</strain>
    </source>
</reference>
<feature type="compositionally biased region" description="Polar residues" evidence="1">
    <location>
        <begin position="1"/>
        <end position="19"/>
    </location>
</feature>
<dbReference type="AlphaFoldDB" id="A0A2U3E2Z6"/>
<protein>
    <submittedName>
        <fullName evidence="2">Uncharacterized protein</fullName>
    </submittedName>
</protein>
<feature type="region of interest" description="Disordered" evidence="1">
    <location>
        <begin position="70"/>
        <end position="94"/>
    </location>
</feature>
<evidence type="ECO:0000313" key="3">
    <source>
        <dbReference type="Proteomes" id="UP000245956"/>
    </source>
</evidence>
<sequence length="161" mass="17534">MCSENIHSSGSARLSSYEPSVNPIASPHSEVCAMQHPPSFVWAATAALAGRKLHGPVCITATVLRADLINQSPPDPIATASERSKPPSSESSSPVDNVIVKFSLISRLTAHVRDAVDTIEVSQVTINFRWVVGHGGVWDALLSRHRRKLVENFWSSVRVRM</sequence>
<dbReference type="EMBL" id="LCWV01000013">
    <property type="protein sequence ID" value="PWI68870.1"/>
    <property type="molecule type" value="Genomic_DNA"/>
</dbReference>
<comment type="caution">
    <text evidence="2">The sequence shown here is derived from an EMBL/GenBank/DDBJ whole genome shotgun (WGS) entry which is preliminary data.</text>
</comment>